<dbReference type="OrthoDB" id="677051at2"/>
<protein>
    <submittedName>
        <fullName evidence="1">Bacillithiol system redox-active protein YtxJ</fullName>
    </submittedName>
</protein>
<dbReference type="AlphaFoldDB" id="A0A4Z0R0E0"/>
<keyword evidence="2" id="KW-1185">Reference proteome</keyword>
<comment type="caution">
    <text evidence="1">The sequence shown here is derived from an EMBL/GenBank/DDBJ whole genome shotgun (WGS) entry which is preliminary data.</text>
</comment>
<reference evidence="1 2" key="1">
    <citation type="submission" date="2019-03" db="EMBL/GenBank/DDBJ databases">
        <title>Draft Genome Sequence of Desulfosporosinus fructosivorans Strain 63.6F, Isolated from Marine Sediment in the Baltic Sea.</title>
        <authorList>
            <person name="Hausmann B."/>
            <person name="Vandieken V."/>
            <person name="Pjevac P."/>
            <person name="Schreck K."/>
            <person name="Herbold C.W."/>
            <person name="Loy A."/>
        </authorList>
    </citation>
    <scope>NUCLEOTIDE SEQUENCE [LARGE SCALE GENOMIC DNA]</scope>
    <source>
        <strain evidence="1 2">63.6F</strain>
    </source>
</reference>
<evidence type="ECO:0000313" key="1">
    <source>
        <dbReference type="EMBL" id="TGE36218.1"/>
    </source>
</evidence>
<evidence type="ECO:0000313" key="2">
    <source>
        <dbReference type="Proteomes" id="UP000298460"/>
    </source>
</evidence>
<name>A0A4Z0R0E0_9FIRM</name>
<sequence length="122" mass="13789">MAVFKEITCSQELGQIMDESCGRQVIIFKHSTSCPISSRAWQEVQNFIKESSDEVSVCMIKVIESRPVSSQVTEELGVKHQSPQVLFVRDRQVLWHASHQEVTQAKLMKTLAGETLPVNLMD</sequence>
<accession>A0A4Z0R0E0</accession>
<dbReference type="Proteomes" id="UP000298460">
    <property type="component" value="Unassembled WGS sequence"/>
</dbReference>
<dbReference type="Gene3D" id="3.40.30.10">
    <property type="entry name" value="Glutaredoxin"/>
    <property type="match status" value="1"/>
</dbReference>
<gene>
    <name evidence="1" type="primary">ytxJ</name>
    <name evidence="1" type="ORF">E4K67_21535</name>
</gene>
<dbReference type="Pfam" id="PF11009">
    <property type="entry name" value="BrxC"/>
    <property type="match status" value="1"/>
</dbReference>
<dbReference type="EMBL" id="SPQQ01000009">
    <property type="protein sequence ID" value="TGE36218.1"/>
    <property type="molecule type" value="Genomic_DNA"/>
</dbReference>
<dbReference type="InterPro" id="IPR022551">
    <property type="entry name" value="BrxC"/>
</dbReference>
<proteinExistence type="predicted"/>
<dbReference type="NCBIfam" id="TIGR04019">
    <property type="entry name" value="B_thiol_YtxJ"/>
    <property type="match status" value="1"/>
</dbReference>
<organism evidence="1 2">
    <name type="scientific">Desulfosporosinus fructosivorans</name>
    <dbReference type="NCBI Taxonomy" id="2018669"/>
    <lineage>
        <taxon>Bacteria</taxon>
        <taxon>Bacillati</taxon>
        <taxon>Bacillota</taxon>
        <taxon>Clostridia</taxon>
        <taxon>Eubacteriales</taxon>
        <taxon>Desulfitobacteriaceae</taxon>
        <taxon>Desulfosporosinus</taxon>
    </lineage>
</organism>